<accession>A0A914V314</accession>
<keyword evidence="4 8" id="KW-0812">Transmembrane</keyword>
<dbReference type="AlphaFoldDB" id="A0A914V314"/>
<feature type="transmembrane region" description="Helical" evidence="8">
    <location>
        <begin position="366"/>
        <end position="386"/>
    </location>
</feature>
<feature type="transmembrane region" description="Helical" evidence="8">
    <location>
        <begin position="393"/>
        <end position="409"/>
    </location>
</feature>
<evidence type="ECO:0000256" key="3">
    <source>
        <dbReference type="ARBA" id="ARBA00022679"/>
    </source>
</evidence>
<dbReference type="GO" id="GO:0003743">
    <property type="term" value="F:translation initiation factor activity"/>
    <property type="evidence" value="ECO:0007669"/>
    <property type="project" value="InterPro"/>
</dbReference>
<comment type="subcellular location">
    <subcellularLocation>
        <location evidence="1 8">Endoplasmic reticulum membrane</location>
        <topology evidence="1 8">Multi-pass membrane protein</topology>
    </subcellularLocation>
</comment>
<evidence type="ECO:0000256" key="5">
    <source>
        <dbReference type="ARBA" id="ARBA00022824"/>
    </source>
</evidence>
<dbReference type="EC" id="2.4.1.-" evidence="8"/>
<feature type="transmembrane region" description="Helical" evidence="8">
    <location>
        <begin position="342"/>
        <end position="360"/>
    </location>
</feature>
<dbReference type="PANTHER" id="PTHR22760">
    <property type="entry name" value="GLYCOSYLTRANSFERASE"/>
    <property type="match status" value="1"/>
</dbReference>
<keyword evidence="6 8" id="KW-1133">Transmembrane helix</keyword>
<evidence type="ECO:0000256" key="8">
    <source>
        <dbReference type="RuleBase" id="RU363075"/>
    </source>
</evidence>
<keyword evidence="5 8" id="KW-0256">Endoplasmic reticulum</keyword>
<dbReference type="GO" id="GO:0005789">
    <property type="term" value="C:endoplasmic reticulum membrane"/>
    <property type="evidence" value="ECO:0007669"/>
    <property type="project" value="UniProtKB-SubCell"/>
</dbReference>
<proteinExistence type="inferred from homology"/>
<evidence type="ECO:0000256" key="4">
    <source>
        <dbReference type="ARBA" id="ARBA00022692"/>
    </source>
</evidence>
<evidence type="ECO:0000313" key="10">
    <source>
        <dbReference type="Proteomes" id="UP000887566"/>
    </source>
</evidence>
<dbReference type="InterPro" id="IPR036877">
    <property type="entry name" value="SUI1_dom_sf"/>
</dbReference>
<keyword evidence="10" id="KW-1185">Reference proteome</keyword>
<evidence type="ECO:0000256" key="7">
    <source>
        <dbReference type="ARBA" id="ARBA00023136"/>
    </source>
</evidence>
<sequence>MATTSIQNLNKPKDAFEQLEDEEGTRQGFCHIRIQQRTGRKTITTVQGVAPEYDLKKIVRYLKKVRLSSCHLSAQLRRLLSRREVLHMSMVSVARLILAIVKMWSEHRLLCVAVAFRLFNCLLVQTWFVPDEYFQAVEPAHRLAFGYGALTWEWRQGIRSYVYPLFIALYYGVLRLTALDSRAAVVHGPKLLQALFGALGDIHLFKLAKRFQGEQEALWSLLVYWSTWFGFFCTPRTLGNSVETVLTLIGLYHYPWPAHLLKEDERQTRRKHTWLYIAVAALAVLVRPTAVLFWAPLALWNLFRVRHPVAFVTRTCLPVALPVFALSVYVDRVCYGRWLLSAWNFAAFNVFEGGSGHFGVHPWHWYLSNGLPSVLTVHIIPIALGVYRSRNRVVLWLCVWYVLFHSVLAHKEHRFLLPIVPLLCLYGGSFVNRLASSQGGSKSDKQSHRRLLDSASLDAYWRLVSGRAKTALGLLLLVNVPIAAYTGLMHQRGPLDVTKFVSERYASLSLELRPDAAVWFLAPCHSTPFYSHVHANVSMRALNCDPNLDHIPGYVDEADRFHDHPERWLE</sequence>
<dbReference type="PROSITE" id="PS50296">
    <property type="entry name" value="SUI1"/>
    <property type="match status" value="1"/>
</dbReference>
<feature type="transmembrane region" description="Helical" evidence="8">
    <location>
        <begin position="309"/>
        <end position="330"/>
    </location>
</feature>
<dbReference type="PANTHER" id="PTHR22760:SF4">
    <property type="entry name" value="GPI MANNOSYLTRANSFERASE 3"/>
    <property type="match status" value="1"/>
</dbReference>
<feature type="domain" description="SUI1" evidence="9">
    <location>
        <begin position="30"/>
        <end position="64"/>
    </location>
</feature>
<dbReference type="SUPFAM" id="SSF55159">
    <property type="entry name" value="eIF1-like"/>
    <property type="match status" value="1"/>
</dbReference>
<dbReference type="GO" id="GO:0000026">
    <property type="term" value="F:alpha-1,2-mannosyltransferase activity"/>
    <property type="evidence" value="ECO:0007669"/>
    <property type="project" value="TreeGrafter"/>
</dbReference>
<evidence type="ECO:0000259" key="9">
    <source>
        <dbReference type="PROSITE" id="PS50296"/>
    </source>
</evidence>
<dbReference type="Pfam" id="PF01253">
    <property type="entry name" value="SUI1"/>
    <property type="match status" value="1"/>
</dbReference>
<feature type="transmembrane region" description="Helical" evidence="8">
    <location>
        <begin position="161"/>
        <end position="179"/>
    </location>
</feature>
<dbReference type="GO" id="GO:0006506">
    <property type="term" value="P:GPI anchor biosynthetic process"/>
    <property type="evidence" value="ECO:0007669"/>
    <property type="project" value="TreeGrafter"/>
</dbReference>
<name>A0A914V314_9BILA</name>
<keyword evidence="7 8" id="KW-0472">Membrane</keyword>
<feature type="transmembrane region" description="Helical" evidence="8">
    <location>
        <begin position="415"/>
        <end position="435"/>
    </location>
</feature>
<evidence type="ECO:0000313" key="11">
    <source>
        <dbReference type="WBParaSite" id="PSAMB.scaffold14189size1967.g35916.t1"/>
    </source>
</evidence>
<keyword evidence="3" id="KW-0808">Transferase</keyword>
<protein>
    <recommendedName>
        <fullName evidence="8">Mannosyltransferase</fullName>
        <ecNumber evidence="8">2.4.1.-</ecNumber>
    </recommendedName>
</protein>
<keyword evidence="2 8" id="KW-0328">Glycosyltransferase</keyword>
<evidence type="ECO:0000256" key="6">
    <source>
        <dbReference type="ARBA" id="ARBA00022989"/>
    </source>
</evidence>
<feature type="transmembrane region" description="Helical" evidence="8">
    <location>
        <begin position="109"/>
        <end position="129"/>
    </location>
</feature>
<dbReference type="Proteomes" id="UP000887566">
    <property type="component" value="Unplaced"/>
</dbReference>
<organism evidence="10 11">
    <name type="scientific">Plectus sambesii</name>
    <dbReference type="NCBI Taxonomy" id="2011161"/>
    <lineage>
        <taxon>Eukaryota</taxon>
        <taxon>Metazoa</taxon>
        <taxon>Ecdysozoa</taxon>
        <taxon>Nematoda</taxon>
        <taxon>Chromadorea</taxon>
        <taxon>Plectida</taxon>
        <taxon>Plectina</taxon>
        <taxon>Plectoidea</taxon>
        <taxon>Plectidae</taxon>
        <taxon>Plectus</taxon>
    </lineage>
</organism>
<feature type="transmembrane region" description="Helical" evidence="8">
    <location>
        <begin position="273"/>
        <end position="297"/>
    </location>
</feature>
<comment type="similarity">
    <text evidence="8">Belongs to the glycosyltransferase 22 family.</text>
</comment>
<dbReference type="Gene3D" id="3.30.780.10">
    <property type="entry name" value="SUI1-like domain"/>
    <property type="match status" value="1"/>
</dbReference>
<evidence type="ECO:0000256" key="1">
    <source>
        <dbReference type="ARBA" id="ARBA00004477"/>
    </source>
</evidence>
<dbReference type="InterPro" id="IPR001950">
    <property type="entry name" value="SUI1"/>
</dbReference>
<dbReference type="Pfam" id="PF03901">
    <property type="entry name" value="Glyco_transf_22"/>
    <property type="match status" value="1"/>
</dbReference>
<reference evidence="11" key="1">
    <citation type="submission" date="2022-11" db="UniProtKB">
        <authorList>
            <consortium name="WormBaseParasite"/>
        </authorList>
    </citation>
    <scope>IDENTIFICATION</scope>
</reference>
<dbReference type="WBParaSite" id="PSAMB.scaffold14189size1967.g35916.t1">
    <property type="protein sequence ID" value="PSAMB.scaffold14189size1967.g35916.t1"/>
    <property type="gene ID" value="PSAMB.scaffold14189size1967.g35916"/>
</dbReference>
<evidence type="ECO:0000256" key="2">
    <source>
        <dbReference type="ARBA" id="ARBA00022676"/>
    </source>
</evidence>
<dbReference type="InterPro" id="IPR005599">
    <property type="entry name" value="GPI_mannosylTrfase"/>
</dbReference>